<dbReference type="KEGG" id="qsa:O6P43_009874"/>
<dbReference type="Proteomes" id="UP001163823">
    <property type="component" value="Chromosome 4"/>
</dbReference>
<comment type="caution">
    <text evidence="2">The sequence shown here is derived from an EMBL/GenBank/DDBJ whole genome shotgun (WGS) entry which is preliminary data.</text>
</comment>
<dbReference type="Pfam" id="PF02458">
    <property type="entry name" value="Transferase"/>
    <property type="match status" value="1"/>
</dbReference>
<dbReference type="EMBL" id="JARAOO010000004">
    <property type="protein sequence ID" value="KAJ7971908.1"/>
    <property type="molecule type" value="Genomic_DNA"/>
</dbReference>
<sequence length="454" mass="50878">MVTLTASYTVIPQEPTPNNHLILSEIDQIQPLEHATSIYVHKPNPNINSITTTIRAFRDSLSKILVYYYPLAGRLREITKGGLFELDCNAKGVTLIEAESGKKMVEYGDFAPTESIKELIPKLDYGNTPIEEWPLLLVQLTRFSCGGLCLGIAISHVLVDGWAAIQFINSWAKLAQGADHLDKHEIPLHDRTVFFRTSNPDQPRYRHREFQTPPLLLASSDTQLEDNKKKTSVALLEVLKDQVENLKKKANEVLEPTLAGNDRPYTRYEAIAAHIWRCVCKAREGDNNPCQPTVVRIMTDIRKRLKPSIPLNYSGNAIHVTLTPVCHYSDILLNPLSYAARVIREGTDMMTDEYIKSALDFTARKQHGDESRPENVEANFYGDPNISIGSWMSLPVYEADFGWGKPVYMGIGAMSGDGWSVIMSSPSGDGSVIVALCLQTPHLEAFKKIFYKDM</sequence>
<organism evidence="2 3">
    <name type="scientific">Quillaja saponaria</name>
    <name type="common">Soap bark tree</name>
    <dbReference type="NCBI Taxonomy" id="32244"/>
    <lineage>
        <taxon>Eukaryota</taxon>
        <taxon>Viridiplantae</taxon>
        <taxon>Streptophyta</taxon>
        <taxon>Embryophyta</taxon>
        <taxon>Tracheophyta</taxon>
        <taxon>Spermatophyta</taxon>
        <taxon>Magnoliopsida</taxon>
        <taxon>eudicotyledons</taxon>
        <taxon>Gunneridae</taxon>
        <taxon>Pentapetalae</taxon>
        <taxon>rosids</taxon>
        <taxon>fabids</taxon>
        <taxon>Fabales</taxon>
        <taxon>Quillajaceae</taxon>
        <taxon>Quillaja</taxon>
    </lineage>
</organism>
<dbReference type="InterPro" id="IPR050317">
    <property type="entry name" value="Plant_Fungal_Acyltransferase"/>
</dbReference>
<name>A0AAD7PZB4_QUISA</name>
<dbReference type="AlphaFoldDB" id="A0AAD7PZB4"/>
<dbReference type="PANTHER" id="PTHR31642:SF322">
    <property type="entry name" value="SHIKIMATE_QUINATE HYDROXYCINNAMOYLTRANSFERASE"/>
    <property type="match status" value="1"/>
</dbReference>
<keyword evidence="3" id="KW-1185">Reference proteome</keyword>
<dbReference type="InterPro" id="IPR023213">
    <property type="entry name" value="CAT-like_dom_sf"/>
</dbReference>
<comment type="similarity">
    <text evidence="1">Belongs to the plant acyltransferase family.</text>
</comment>
<dbReference type="GO" id="GO:0016747">
    <property type="term" value="F:acyltransferase activity, transferring groups other than amino-acyl groups"/>
    <property type="evidence" value="ECO:0007669"/>
    <property type="project" value="TreeGrafter"/>
</dbReference>
<gene>
    <name evidence="2" type="ORF">O6P43_009874</name>
</gene>
<reference evidence="2" key="1">
    <citation type="journal article" date="2023" name="Science">
        <title>Elucidation of the pathway for biosynthesis of saponin adjuvants from the soapbark tree.</title>
        <authorList>
            <person name="Reed J."/>
            <person name="Orme A."/>
            <person name="El-Demerdash A."/>
            <person name="Owen C."/>
            <person name="Martin L.B.B."/>
            <person name="Misra R.C."/>
            <person name="Kikuchi S."/>
            <person name="Rejzek M."/>
            <person name="Martin A.C."/>
            <person name="Harkess A."/>
            <person name="Leebens-Mack J."/>
            <person name="Louveau T."/>
            <person name="Stephenson M.J."/>
            <person name="Osbourn A."/>
        </authorList>
    </citation>
    <scope>NUCLEOTIDE SEQUENCE</scope>
    <source>
        <strain evidence="2">S10</strain>
    </source>
</reference>
<dbReference type="PANTHER" id="PTHR31642">
    <property type="entry name" value="TRICHOTHECENE 3-O-ACETYLTRANSFERASE"/>
    <property type="match status" value="1"/>
</dbReference>
<evidence type="ECO:0000313" key="2">
    <source>
        <dbReference type="EMBL" id="KAJ7971908.1"/>
    </source>
</evidence>
<protein>
    <submittedName>
        <fullName evidence="2">Spermidine hydroxycinnamoyl transferase-like</fullName>
    </submittedName>
</protein>
<accession>A0AAD7PZB4</accession>
<keyword evidence="2" id="KW-0808">Transferase</keyword>
<evidence type="ECO:0000256" key="1">
    <source>
        <dbReference type="ARBA" id="ARBA00009861"/>
    </source>
</evidence>
<evidence type="ECO:0000313" key="3">
    <source>
        <dbReference type="Proteomes" id="UP001163823"/>
    </source>
</evidence>
<proteinExistence type="inferred from homology"/>
<dbReference type="Gene3D" id="3.30.559.10">
    <property type="entry name" value="Chloramphenicol acetyltransferase-like domain"/>
    <property type="match status" value="2"/>
</dbReference>